<name>A0A4Y2S0S1_ARAVE</name>
<reference evidence="1 2" key="1">
    <citation type="journal article" date="2019" name="Sci. Rep.">
        <title>Orb-weaving spider Araneus ventricosus genome elucidates the spidroin gene catalogue.</title>
        <authorList>
            <person name="Kono N."/>
            <person name="Nakamura H."/>
            <person name="Ohtoshi R."/>
            <person name="Moran D.A.P."/>
            <person name="Shinohara A."/>
            <person name="Yoshida Y."/>
            <person name="Fujiwara M."/>
            <person name="Mori M."/>
            <person name="Tomita M."/>
            <person name="Arakawa K."/>
        </authorList>
    </citation>
    <scope>NUCLEOTIDE SEQUENCE [LARGE SCALE GENOMIC DNA]</scope>
</reference>
<comment type="caution">
    <text evidence="1">The sequence shown here is derived from an EMBL/GenBank/DDBJ whole genome shotgun (WGS) entry which is preliminary data.</text>
</comment>
<evidence type="ECO:0000313" key="2">
    <source>
        <dbReference type="Proteomes" id="UP000499080"/>
    </source>
</evidence>
<dbReference type="EMBL" id="BGPR01019368">
    <property type="protein sequence ID" value="GBN81712.1"/>
    <property type="molecule type" value="Genomic_DNA"/>
</dbReference>
<protein>
    <submittedName>
        <fullName evidence="1">Uncharacterized protein</fullName>
    </submittedName>
</protein>
<dbReference type="Proteomes" id="UP000499080">
    <property type="component" value="Unassembled WGS sequence"/>
</dbReference>
<proteinExistence type="predicted"/>
<dbReference type="AlphaFoldDB" id="A0A4Y2S0S1"/>
<keyword evidence="2" id="KW-1185">Reference proteome</keyword>
<accession>A0A4Y2S0S1</accession>
<evidence type="ECO:0000313" key="1">
    <source>
        <dbReference type="EMBL" id="GBN81712.1"/>
    </source>
</evidence>
<gene>
    <name evidence="1" type="ORF">AVEN_2766_1</name>
</gene>
<sequence>MWCLPVADLLSTFGKCRTVEKEEHLLPPPYQTNCRDNGPSDDVENFTNPNSYQVCLEMCKLEFSKEMFGCDHGMTMQLSTNNLCYRVLGFSTRIRRWRALSFPEGRALFLISQVANSKAGGTFRKASASEAGIPTLISI</sequence>
<organism evidence="1 2">
    <name type="scientific">Araneus ventricosus</name>
    <name type="common">Orbweaver spider</name>
    <name type="synonym">Epeira ventricosa</name>
    <dbReference type="NCBI Taxonomy" id="182803"/>
    <lineage>
        <taxon>Eukaryota</taxon>
        <taxon>Metazoa</taxon>
        <taxon>Ecdysozoa</taxon>
        <taxon>Arthropoda</taxon>
        <taxon>Chelicerata</taxon>
        <taxon>Arachnida</taxon>
        <taxon>Araneae</taxon>
        <taxon>Araneomorphae</taxon>
        <taxon>Entelegynae</taxon>
        <taxon>Araneoidea</taxon>
        <taxon>Araneidae</taxon>
        <taxon>Araneus</taxon>
    </lineage>
</organism>